<evidence type="ECO:0000313" key="2">
    <source>
        <dbReference type="EMBL" id="CAG6743122.1"/>
    </source>
</evidence>
<feature type="compositionally biased region" description="Low complexity" evidence="1">
    <location>
        <begin position="431"/>
        <end position="447"/>
    </location>
</feature>
<dbReference type="CDD" id="cd00229">
    <property type="entry name" value="SGNH_hydrolase"/>
    <property type="match status" value="1"/>
</dbReference>
<dbReference type="AlphaFoldDB" id="A0A8D8ZBL3"/>
<feature type="compositionally biased region" description="Basic and acidic residues" evidence="1">
    <location>
        <begin position="379"/>
        <end position="403"/>
    </location>
</feature>
<feature type="compositionally biased region" description="Polar residues" evidence="1">
    <location>
        <begin position="114"/>
        <end position="131"/>
    </location>
</feature>
<accession>A0A8D8ZBL3</accession>
<feature type="compositionally biased region" description="Low complexity" evidence="1">
    <location>
        <begin position="78"/>
        <end position="94"/>
    </location>
</feature>
<sequence>MDKFTIVTQDGKTRRLHYEGFNFAYSGPIGGPGSGCQWGCVVRTCPAHVKLNNSKDTIIGGKFTHNHDCPSKPIPTTSSKLNSPKLNSLKPSNNQSPKISNNRVKSTPVIDHSTPVTNKDVQTSGTPSTPKEQGPPKNTDDSSLDLSFQRDAAINKVMEKQMDLDNAMLELTESRKMIESLHATISVLEAGWEADRNELNELRRQLSGTNTTVKTKLTVIGDSHVKFLGPVLCKTFPSSFEINCLAQSGAIMADVATRETGNHSNQDVIVIVAGTNDVCKTSWKSFAQALDTLFAKYQSTKLGFILIPSRKGNCEINTHIESLNERIVKHFKGKNVFFLNPKIVLKNKHFAKDGLHLNKVGRLSLCSMMKSGIVDNKRFDNVESSEPNDKSKRAASKEKHENQNKTVSKSKTTQPVSKPGNKKNKTKTKSNKTGNTSRNINTNTNNKHINKQHNNHMHSTRPITNRNKTHSHYNNSENRKHQNYHHSYQSHSQSHTGRTQYRRQPQNYWVPRHHYSPYYEEFYDPYNGLWYDDHYDQGGVVYNYQQPSDLRFDNRGYQSRVFYPSNRVGSSFF</sequence>
<feature type="region of interest" description="Disordered" evidence="1">
    <location>
        <begin position="379"/>
        <end position="500"/>
    </location>
</feature>
<reference evidence="2" key="1">
    <citation type="submission" date="2021-05" db="EMBL/GenBank/DDBJ databases">
        <authorList>
            <person name="Alioto T."/>
            <person name="Alioto T."/>
            <person name="Gomez Garrido J."/>
        </authorList>
    </citation>
    <scope>NUCLEOTIDE SEQUENCE</scope>
</reference>
<feature type="compositionally biased region" description="Polar residues" evidence="1">
    <location>
        <begin position="461"/>
        <end position="476"/>
    </location>
</feature>
<proteinExistence type="predicted"/>
<name>A0A8D8ZBL3_9HEMI</name>
<dbReference type="InterPro" id="IPR036514">
    <property type="entry name" value="SGNH_hydro_sf"/>
</dbReference>
<evidence type="ECO:0000256" key="1">
    <source>
        <dbReference type="SAM" id="MobiDB-lite"/>
    </source>
</evidence>
<feature type="compositionally biased region" description="Basic residues" evidence="1">
    <location>
        <begin position="420"/>
        <end position="430"/>
    </location>
</feature>
<dbReference type="EMBL" id="HBUF01443663">
    <property type="protein sequence ID" value="CAG6743122.1"/>
    <property type="molecule type" value="Transcribed_RNA"/>
</dbReference>
<protein>
    <submittedName>
        <fullName evidence="2">Uncharacterized protein</fullName>
    </submittedName>
</protein>
<feature type="compositionally biased region" description="Basic residues" evidence="1">
    <location>
        <begin position="448"/>
        <end position="459"/>
    </location>
</feature>
<feature type="compositionally biased region" description="Low complexity" evidence="1">
    <location>
        <begin position="485"/>
        <end position="495"/>
    </location>
</feature>
<dbReference type="SUPFAM" id="SSF52266">
    <property type="entry name" value="SGNH hydrolase"/>
    <property type="match status" value="1"/>
</dbReference>
<organism evidence="2">
    <name type="scientific">Cacopsylla melanoneura</name>
    <dbReference type="NCBI Taxonomy" id="428564"/>
    <lineage>
        <taxon>Eukaryota</taxon>
        <taxon>Metazoa</taxon>
        <taxon>Ecdysozoa</taxon>
        <taxon>Arthropoda</taxon>
        <taxon>Hexapoda</taxon>
        <taxon>Insecta</taxon>
        <taxon>Pterygota</taxon>
        <taxon>Neoptera</taxon>
        <taxon>Paraneoptera</taxon>
        <taxon>Hemiptera</taxon>
        <taxon>Sternorrhyncha</taxon>
        <taxon>Psylloidea</taxon>
        <taxon>Psyllidae</taxon>
        <taxon>Psyllinae</taxon>
        <taxon>Cacopsylla</taxon>
    </lineage>
</organism>
<dbReference type="Gene3D" id="3.40.50.1110">
    <property type="entry name" value="SGNH hydrolase"/>
    <property type="match status" value="1"/>
</dbReference>
<feature type="compositionally biased region" description="Polar residues" evidence="1">
    <location>
        <begin position="95"/>
        <end position="105"/>
    </location>
</feature>
<feature type="region of interest" description="Disordered" evidence="1">
    <location>
        <begin position="64"/>
        <end position="145"/>
    </location>
</feature>
<feature type="compositionally biased region" description="Polar residues" evidence="1">
    <location>
        <begin position="404"/>
        <end position="416"/>
    </location>
</feature>